<dbReference type="Pfam" id="PF12804">
    <property type="entry name" value="NTP_transf_3"/>
    <property type="match status" value="1"/>
</dbReference>
<dbReference type="AlphaFoldDB" id="A0A0P0CZU1"/>
<name>A0A0P0CZU1_9FLAO</name>
<evidence type="ECO:0000259" key="1">
    <source>
        <dbReference type="Pfam" id="PF12804"/>
    </source>
</evidence>
<accession>A0A0P0CZU1</accession>
<evidence type="ECO:0000313" key="3">
    <source>
        <dbReference type="Proteomes" id="UP000057981"/>
    </source>
</evidence>
<dbReference type="SUPFAM" id="SSF53448">
    <property type="entry name" value="Nucleotide-diphospho-sugar transferases"/>
    <property type="match status" value="1"/>
</dbReference>
<dbReference type="STRING" id="1736674.APS56_00890"/>
<sequence>MIATVILAAGASKRMGVPKQLLKWGDSTLLEHAIVQALQLNTIEVIVVLGANFNRIKPQIEHYPITILNNKNWEVGLGKSIAFAVEYLIKSKRSIEGVLITLADQPFIESSFLNLLIDGFLPNKSQIIATLYEDAKQGVPVLFCKKYFNELSYLNDDIGAKVLLEKHGVEVKVFKPKIENIDMDFKIDYNYFYNKNFKK</sequence>
<dbReference type="CDD" id="cd04182">
    <property type="entry name" value="GT_2_like_f"/>
    <property type="match status" value="1"/>
</dbReference>
<dbReference type="PANTHER" id="PTHR43777">
    <property type="entry name" value="MOLYBDENUM COFACTOR CYTIDYLYLTRANSFERASE"/>
    <property type="match status" value="1"/>
</dbReference>
<dbReference type="RefSeq" id="WP_054723901.1">
    <property type="nucleotide sequence ID" value="NZ_CP012898.1"/>
</dbReference>
<reference evidence="2 3" key="1">
    <citation type="submission" date="2015-10" db="EMBL/GenBank/DDBJ databases">
        <authorList>
            <person name="Gilbert D.G."/>
        </authorList>
    </citation>
    <scope>NUCLEOTIDE SEQUENCE [LARGE SCALE GENOMIC DNA]</scope>
    <source>
        <strain evidence="3">HZ-22</strain>
    </source>
</reference>
<dbReference type="InterPro" id="IPR029044">
    <property type="entry name" value="Nucleotide-diphossugar_trans"/>
</dbReference>
<dbReference type="Gene3D" id="3.90.550.10">
    <property type="entry name" value="Spore Coat Polysaccharide Biosynthesis Protein SpsA, Chain A"/>
    <property type="match status" value="1"/>
</dbReference>
<dbReference type="InterPro" id="IPR025877">
    <property type="entry name" value="MobA-like_NTP_Trfase"/>
</dbReference>
<dbReference type="OrthoDB" id="9779263at2"/>
<proteinExistence type="predicted"/>
<protein>
    <recommendedName>
        <fullName evidence="1">MobA-like NTP transferase domain-containing protein</fullName>
    </recommendedName>
</protein>
<dbReference type="GO" id="GO:0016779">
    <property type="term" value="F:nucleotidyltransferase activity"/>
    <property type="evidence" value="ECO:0007669"/>
    <property type="project" value="UniProtKB-ARBA"/>
</dbReference>
<keyword evidence="3" id="KW-1185">Reference proteome</keyword>
<dbReference type="PANTHER" id="PTHR43777:SF1">
    <property type="entry name" value="MOLYBDENUM COFACTOR CYTIDYLYLTRANSFERASE"/>
    <property type="match status" value="1"/>
</dbReference>
<dbReference type="EMBL" id="CP012898">
    <property type="protein sequence ID" value="ALJ03793.1"/>
    <property type="molecule type" value="Genomic_DNA"/>
</dbReference>
<evidence type="ECO:0000313" key="2">
    <source>
        <dbReference type="EMBL" id="ALJ03793.1"/>
    </source>
</evidence>
<dbReference type="KEGG" id="ahz:APS56_00890"/>
<feature type="domain" description="MobA-like NTP transferase" evidence="1">
    <location>
        <begin position="5"/>
        <end position="167"/>
    </location>
</feature>
<gene>
    <name evidence="2" type="ORF">APS56_00890</name>
</gene>
<dbReference type="Proteomes" id="UP000057981">
    <property type="component" value="Chromosome"/>
</dbReference>
<organism evidence="2 3">
    <name type="scientific">Pseudalgibacter alginicilyticus</name>
    <dbReference type="NCBI Taxonomy" id="1736674"/>
    <lineage>
        <taxon>Bacteria</taxon>
        <taxon>Pseudomonadati</taxon>
        <taxon>Bacteroidota</taxon>
        <taxon>Flavobacteriia</taxon>
        <taxon>Flavobacteriales</taxon>
        <taxon>Flavobacteriaceae</taxon>
        <taxon>Pseudalgibacter</taxon>
    </lineage>
</organism>